<dbReference type="Pfam" id="PF02171">
    <property type="entry name" value="Piwi"/>
    <property type="match status" value="2"/>
</dbReference>
<feature type="domain" description="Piwi" evidence="2">
    <location>
        <begin position="1"/>
        <end position="281"/>
    </location>
</feature>
<proteinExistence type="predicted"/>
<dbReference type="Gene3D" id="3.30.420.10">
    <property type="entry name" value="Ribonuclease H-like superfamily/Ribonuclease H"/>
    <property type="match status" value="2"/>
</dbReference>
<dbReference type="GO" id="GO:0003676">
    <property type="term" value="F:nucleic acid binding"/>
    <property type="evidence" value="ECO:0007669"/>
    <property type="project" value="InterPro"/>
</dbReference>
<organism evidence="3 4">
    <name type="scientific">Papaver atlanticum</name>
    <dbReference type="NCBI Taxonomy" id="357466"/>
    <lineage>
        <taxon>Eukaryota</taxon>
        <taxon>Viridiplantae</taxon>
        <taxon>Streptophyta</taxon>
        <taxon>Embryophyta</taxon>
        <taxon>Tracheophyta</taxon>
        <taxon>Spermatophyta</taxon>
        <taxon>Magnoliopsida</taxon>
        <taxon>Ranunculales</taxon>
        <taxon>Papaveraceae</taxon>
        <taxon>Papaveroideae</taxon>
        <taxon>Papaver</taxon>
    </lineage>
</organism>
<dbReference type="PROSITE" id="PS50822">
    <property type="entry name" value="PIWI"/>
    <property type="match status" value="1"/>
</dbReference>
<dbReference type="Gene3D" id="3.40.50.2300">
    <property type="match status" value="1"/>
</dbReference>
<evidence type="ECO:0000313" key="4">
    <source>
        <dbReference type="Proteomes" id="UP001202328"/>
    </source>
</evidence>
<name>A0AAD4SQM9_9MAGN</name>
<feature type="region of interest" description="Disordered" evidence="1">
    <location>
        <begin position="169"/>
        <end position="197"/>
    </location>
</feature>
<gene>
    <name evidence="3" type="ORF">MKW98_004352</name>
</gene>
<dbReference type="SUPFAM" id="SSF53098">
    <property type="entry name" value="Ribonuclease H-like"/>
    <property type="match status" value="1"/>
</dbReference>
<evidence type="ECO:0000256" key="1">
    <source>
        <dbReference type="SAM" id="MobiDB-lite"/>
    </source>
</evidence>
<protein>
    <recommendedName>
        <fullName evidence="2">Piwi domain-containing protein</fullName>
    </recommendedName>
</protein>
<comment type="caution">
    <text evidence="3">The sequence shown here is derived from an EMBL/GenBank/DDBJ whole genome shotgun (WGS) entry which is preliminary data.</text>
</comment>
<feature type="compositionally biased region" description="Basic and acidic residues" evidence="1">
    <location>
        <begin position="174"/>
        <end position="192"/>
    </location>
</feature>
<dbReference type="InterPro" id="IPR036397">
    <property type="entry name" value="RNaseH_sf"/>
</dbReference>
<reference evidence="3" key="1">
    <citation type="submission" date="2022-04" db="EMBL/GenBank/DDBJ databases">
        <title>A functionally conserved STORR gene fusion in Papaver species that diverged 16.8 million years ago.</title>
        <authorList>
            <person name="Catania T."/>
        </authorList>
    </citation>
    <scope>NUCLEOTIDE SEQUENCE</scope>
    <source>
        <strain evidence="3">S-188037</strain>
    </source>
</reference>
<keyword evidence="4" id="KW-1185">Reference proteome</keyword>
<dbReference type="InterPro" id="IPR003165">
    <property type="entry name" value="Piwi"/>
</dbReference>
<dbReference type="Proteomes" id="UP001202328">
    <property type="component" value="Unassembled WGS sequence"/>
</dbReference>
<sequence length="331" mass="36730">MDTQSSDIYGALMRKCHVEAGINTHCIAPKASMDEQYLTNVVLKINAKLGGCNFVLADEALVSRLNDNRTMILGVSICHGSLSESDIPSIAVGVCSVYGPKPEHRASVRAQSPNEKMVASLYKPTENGGDAGIFRELLAYFNEFAKNRKRLPEKIILFRSGVSESLYDEVLESESERGDSSPRRNDDSREDVPAGTVVDSDIVDPSMHYEFYICSHKGITGTSCPTRYTVLHNEIDLTHEELQQLVHSLSYSCQTSTTLLTEVVPIRYAQRAAAHIRKISMAKDAYVQDPDVLSRFSVLTPCSIQDVNLVNFSTPPLPRLRGEVQETMFFC</sequence>
<dbReference type="EMBL" id="JAJJMB010009125">
    <property type="protein sequence ID" value="KAI3915911.1"/>
    <property type="molecule type" value="Genomic_DNA"/>
</dbReference>
<dbReference type="SMART" id="SM00950">
    <property type="entry name" value="Piwi"/>
    <property type="match status" value="1"/>
</dbReference>
<evidence type="ECO:0000313" key="3">
    <source>
        <dbReference type="EMBL" id="KAI3915911.1"/>
    </source>
</evidence>
<dbReference type="AlphaFoldDB" id="A0AAD4SQM9"/>
<evidence type="ECO:0000259" key="2">
    <source>
        <dbReference type="PROSITE" id="PS50822"/>
    </source>
</evidence>
<accession>A0AAD4SQM9</accession>
<dbReference type="InterPro" id="IPR012337">
    <property type="entry name" value="RNaseH-like_sf"/>
</dbReference>
<dbReference type="PANTHER" id="PTHR22891">
    <property type="entry name" value="EUKARYOTIC TRANSLATION INITIATION FACTOR 2C"/>
    <property type="match status" value="1"/>
</dbReference>